<evidence type="ECO:0008006" key="3">
    <source>
        <dbReference type="Google" id="ProtNLM"/>
    </source>
</evidence>
<gene>
    <name evidence="1" type="ORF">RHSIM_Rhsim11G0004400</name>
</gene>
<dbReference type="Proteomes" id="UP000626092">
    <property type="component" value="Unassembled WGS sequence"/>
</dbReference>
<dbReference type="EMBL" id="WJXA01000011">
    <property type="protein sequence ID" value="KAF7126434.1"/>
    <property type="molecule type" value="Genomic_DNA"/>
</dbReference>
<dbReference type="AlphaFoldDB" id="A0A834G5K4"/>
<evidence type="ECO:0000313" key="1">
    <source>
        <dbReference type="EMBL" id="KAF7126434.1"/>
    </source>
</evidence>
<organism evidence="1 2">
    <name type="scientific">Rhododendron simsii</name>
    <name type="common">Sims's rhododendron</name>
    <dbReference type="NCBI Taxonomy" id="118357"/>
    <lineage>
        <taxon>Eukaryota</taxon>
        <taxon>Viridiplantae</taxon>
        <taxon>Streptophyta</taxon>
        <taxon>Embryophyta</taxon>
        <taxon>Tracheophyta</taxon>
        <taxon>Spermatophyta</taxon>
        <taxon>Magnoliopsida</taxon>
        <taxon>eudicotyledons</taxon>
        <taxon>Gunneridae</taxon>
        <taxon>Pentapetalae</taxon>
        <taxon>asterids</taxon>
        <taxon>Ericales</taxon>
        <taxon>Ericaceae</taxon>
        <taxon>Ericoideae</taxon>
        <taxon>Rhodoreae</taxon>
        <taxon>Rhododendron</taxon>
    </lineage>
</organism>
<dbReference type="PANTHER" id="PTHR10775:SF182">
    <property type="entry name" value="TRANSPOSON, EN_SPM-LIKE, TRANSPOSASE-ASSOCIATED DOMAIN PROTEIN-RELATED"/>
    <property type="match status" value="1"/>
</dbReference>
<dbReference type="PANTHER" id="PTHR10775">
    <property type="entry name" value="OS08G0208400 PROTEIN"/>
    <property type="match status" value="1"/>
</dbReference>
<dbReference type="Pfam" id="PF02992">
    <property type="entry name" value="Transposase_21"/>
    <property type="match status" value="1"/>
</dbReference>
<proteinExistence type="predicted"/>
<dbReference type="InterPro" id="IPR004242">
    <property type="entry name" value="Transposase_21"/>
</dbReference>
<dbReference type="OrthoDB" id="1932595at2759"/>
<keyword evidence="2" id="KW-1185">Reference proteome</keyword>
<accession>A0A834G5K4</accession>
<comment type="caution">
    <text evidence="1">The sequence shown here is derived from an EMBL/GenBank/DDBJ whole genome shotgun (WGS) entry which is preliminary data.</text>
</comment>
<sequence length="426" mass="48559">MGLTLNILDGHIMRSCQLNGFDTKYTRWTYHEELSASSSGSAMDVYHESDFMDDMVGLVHDAFGIPRQEGELSDAEMINGVGLGLDEKTKKFFKLLEDAKRELYPGCKTFTTLSFILRLMHIKVLNGITNKAFDMLLECLKLAFPPGETLPPSYNEAKKFRESLGFSNVKYDACPNDCMLFWKDKKDLDKCEICQTSRYKESKLRSDDGSTQVAQIPAKQVRHFPVKASLQRLFMTSEIATHMRWHADERLADGSSRHPTDSLARKALDERYPTFASDSRNVRLGLAADGFNPYRTMTNTHSTWPVVLMPYNLPPWLCMKQPFFILALLIDGPSAPGNDLDVYLQSLIDELKELWSEGILTYDASAKQMFQLHENLMWTISDFPTYANLSGWSTKGALACPCCNTETNNRWLKTYQSIFIWAIEDF</sequence>
<evidence type="ECO:0000313" key="2">
    <source>
        <dbReference type="Proteomes" id="UP000626092"/>
    </source>
</evidence>
<protein>
    <recommendedName>
        <fullName evidence="3">Transposase</fullName>
    </recommendedName>
</protein>
<name>A0A834G5K4_RHOSS</name>
<reference evidence="1" key="1">
    <citation type="submission" date="2019-11" db="EMBL/GenBank/DDBJ databases">
        <authorList>
            <person name="Liu Y."/>
            <person name="Hou J."/>
            <person name="Li T.-Q."/>
            <person name="Guan C.-H."/>
            <person name="Wu X."/>
            <person name="Wu H.-Z."/>
            <person name="Ling F."/>
            <person name="Zhang R."/>
            <person name="Shi X.-G."/>
            <person name="Ren J.-P."/>
            <person name="Chen E.-F."/>
            <person name="Sun J.-M."/>
        </authorList>
    </citation>
    <scope>NUCLEOTIDE SEQUENCE</scope>
    <source>
        <strain evidence="1">Adult_tree_wgs_1</strain>
        <tissue evidence="1">Leaves</tissue>
    </source>
</reference>